<keyword evidence="19" id="KW-1185">Reference proteome</keyword>
<dbReference type="GO" id="GO:0005737">
    <property type="term" value="C:cytoplasm"/>
    <property type="evidence" value="ECO:0007669"/>
    <property type="project" value="TreeGrafter"/>
</dbReference>
<dbReference type="GO" id="GO:0046872">
    <property type="term" value="F:metal ion binding"/>
    <property type="evidence" value="ECO:0007669"/>
    <property type="project" value="UniProtKB-KW"/>
</dbReference>
<dbReference type="GO" id="GO:0106310">
    <property type="term" value="F:protein serine kinase activity"/>
    <property type="evidence" value="ECO:0007669"/>
    <property type="project" value="RHEA"/>
</dbReference>
<comment type="caution">
    <text evidence="18">The sequence shown here is derived from an EMBL/GenBank/DDBJ whole genome shotgun (WGS) entry which is preliminary data.</text>
</comment>
<evidence type="ECO:0000313" key="19">
    <source>
        <dbReference type="Proteomes" id="UP000078046"/>
    </source>
</evidence>
<dbReference type="GO" id="GO:0005524">
    <property type="term" value="F:ATP binding"/>
    <property type="evidence" value="ECO:0007669"/>
    <property type="project" value="UniProtKB-UniRule"/>
</dbReference>
<evidence type="ECO:0000256" key="1">
    <source>
        <dbReference type="ARBA" id="ARBA00001946"/>
    </source>
</evidence>
<dbReference type="PROSITE" id="PS00107">
    <property type="entry name" value="PROTEIN_KINASE_ATP"/>
    <property type="match status" value="1"/>
</dbReference>
<comment type="similarity">
    <text evidence="2">Belongs to the protein kinase superfamily. CAMK Ser/Thr protein kinase family. SNF1 subfamily.</text>
</comment>
<evidence type="ECO:0000256" key="12">
    <source>
        <dbReference type="ARBA" id="ARBA00047899"/>
    </source>
</evidence>
<accession>A0A177AZD5</accession>
<evidence type="ECO:0000256" key="6">
    <source>
        <dbReference type="ARBA" id="ARBA00022679"/>
    </source>
</evidence>
<dbReference type="InterPro" id="IPR001772">
    <property type="entry name" value="KA1_dom"/>
</dbReference>
<dbReference type="FunFam" id="3.30.310.80:FF:000001">
    <property type="entry name" value="Non-specific serine/threonine protein kinase"/>
    <property type="match status" value="1"/>
</dbReference>
<dbReference type="Pfam" id="PF03690">
    <property type="entry name" value="MYG1_exonuc"/>
    <property type="match status" value="1"/>
</dbReference>
<evidence type="ECO:0000256" key="7">
    <source>
        <dbReference type="ARBA" id="ARBA00022723"/>
    </source>
</evidence>
<keyword evidence="9" id="KW-0418">Kinase</keyword>
<sequence>MVTAFLLKNNISKRLFLISKFLKHSSTVNFAKVNSKLLMTTTSKLDINVPKRQTLAVHDGSFHCDDVMAIAMLKLIPRLSDAKIVRSRNFEVLNRCDYVMDVGGVYNHSERRYDHHQRGFNESISSLDPSKLSTVKLSSAGLIFFHYGIEIISAVINCNPNVDKCLVIVDKMYTSFIQEIDGIDNGIEPYPNKNDSPLYAINTGLSQRISRMNPTSDDYYDERFLIAVDYAQKEFVDTVKYYADSWYSTYEIVKVAINERFTIHESGAVIELDIKGNFTEHILKVEKDLGIEGQILFVIIEKSDSWRVICVPVRLDSFKSRKPLLEEWRGYHNNDLQKISGIPDAVFVHDSGFCGGCLSKESTLKMLQITLKLLIKIIIMIISPHNKKHLDPVPEICQSSANDNSDQCYQKPLSELSKKSTLYSNKSNCNNTIVGQYRLIKTIGRGNFARVKLAVHVETNLEVAIKIIDTNKLNEQSLLKLSREEKIMKLLNHPNIVKLYQVFKIDNFVYLVMEYVSGGEVFDYLVAHGRMREKESRVKFRQIISAVEYCHQKNIVHRDLKAENLLLDSDMNIKIADFGFSNEFKIGSKLDTFCGSPPYAAPELFMGKKYDGPEVDVWSLGVILYTLVSGSLPFDGRNLKELRERVLRGKYRIPFYMSTDCENLLRKFLVFNPSNRFSLKKAMHEKWVNINYDDKLQQFVEPQKVIDKPTLDLMQRLGYSSSEVINSLEYDLYDHRTATYLLLQKESMKLRSISDSNGSINTHLLNKIESATEKLNRTTVRSVSNATPTAYVRQNRAKALEYIKRKEAEILRSKTRTTEHDSKENYKRLTQIQTCDAKKKSGNQITTPLSFARKASANSTDTSGKGYKKIENEFDKDVKTSTVVKTNSALNYSTHKNTSMNLGSKKKLIHNASTLATPSKKSTKPKPNNRISVKPKNTQNFNRDDYIRSTFSYGNQKSAERKNSKPSITNFNNVYPTTRASMRVKPSDMTSKIVDEENKIGHASAKLNLTRAETKRTSKFFRRSSLFSKNKNVQSPDYEVPNIDTYINEHDKILIQRKMDIDYAIDNSKTNSGVTRFPRGSALRNTIHNISKNPKTNIVNSEAAMSNLTTEKSNGDNKTINFFNRLASKLVKQSNHLDPENPKMDILAKKPTISSFNRKNDSQASDTVDQNLLSQSNYNSTIDENVKPRSLRFTWSMKTTSNKPPNYMLLEIRRVLDIEKCSYQQLEKYLLLCRSGDPKIGTLVQWEMEVCKLPRLSMNGVRFKRISGTSIGFKNVASNIANKLNL</sequence>
<evidence type="ECO:0000256" key="4">
    <source>
        <dbReference type="ARBA" id="ARBA00022527"/>
    </source>
</evidence>
<dbReference type="SMART" id="SM00220">
    <property type="entry name" value="S_TKc"/>
    <property type="match status" value="1"/>
</dbReference>
<dbReference type="EC" id="2.7.11.1" evidence="3"/>
<keyword evidence="11" id="KW-0460">Magnesium</keyword>
<comment type="catalytic activity">
    <reaction evidence="12">
        <text>L-threonyl-[protein] + ATP = O-phospho-L-threonyl-[protein] + ADP + H(+)</text>
        <dbReference type="Rhea" id="RHEA:46608"/>
        <dbReference type="Rhea" id="RHEA-COMP:11060"/>
        <dbReference type="Rhea" id="RHEA-COMP:11605"/>
        <dbReference type="ChEBI" id="CHEBI:15378"/>
        <dbReference type="ChEBI" id="CHEBI:30013"/>
        <dbReference type="ChEBI" id="CHEBI:30616"/>
        <dbReference type="ChEBI" id="CHEBI:61977"/>
        <dbReference type="ChEBI" id="CHEBI:456216"/>
        <dbReference type="EC" id="2.7.11.1"/>
    </reaction>
</comment>
<dbReference type="GO" id="GO:0000226">
    <property type="term" value="P:microtubule cytoskeleton organization"/>
    <property type="evidence" value="ECO:0007669"/>
    <property type="project" value="TreeGrafter"/>
</dbReference>
<evidence type="ECO:0000256" key="8">
    <source>
        <dbReference type="ARBA" id="ARBA00022741"/>
    </source>
</evidence>
<evidence type="ECO:0000256" key="13">
    <source>
        <dbReference type="ARBA" id="ARBA00048679"/>
    </source>
</evidence>
<dbReference type="PROSITE" id="PS50032">
    <property type="entry name" value="KA1"/>
    <property type="match status" value="1"/>
</dbReference>
<dbReference type="InterPro" id="IPR028375">
    <property type="entry name" value="KA1/Ssp2_C"/>
</dbReference>
<feature type="binding site" evidence="14">
    <location>
        <position position="466"/>
    </location>
    <ligand>
        <name>ATP</name>
        <dbReference type="ChEBI" id="CHEBI:30616"/>
    </ligand>
</feature>
<dbReference type="PANTHER" id="PTHR24346">
    <property type="entry name" value="MAP/MICROTUBULE AFFINITY-REGULATING KINASE"/>
    <property type="match status" value="1"/>
</dbReference>
<dbReference type="FunFam" id="3.30.200.20:FF:000003">
    <property type="entry name" value="Non-specific serine/threonine protein kinase"/>
    <property type="match status" value="1"/>
</dbReference>
<dbReference type="OrthoDB" id="504170at2759"/>
<evidence type="ECO:0000256" key="2">
    <source>
        <dbReference type="ARBA" id="ARBA00006234"/>
    </source>
</evidence>
<evidence type="ECO:0000256" key="14">
    <source>
        <dbReference type="PROSITE-ProRule" id="PRU10141"/>
    </source>
</evidence>
<evidence type="ECO:0000313" key="18">
    <source>
        <dbReference type="EMBL" id="OAF66733.1"/>
    </source>
</evidence>
<dbReference type="PROSITE" id="PS50011">
    <property type="entry name" value="PROTEIN_KINASE_DOM"/>
    <property type="match status" value="1"/>
</dbReference>
<dbReference type="EMBL" id="LWCA01000842">
    <property type="protein sequence ID" value="OAF66733.1"/>
    <property type="molecule type" value="Genomic_DNA"/>
</dbReference>
<keyword evidence="6" id="KW-0808">Transferase</keyword>
<keyword evidence="4" id="KW-0723">Serine/threonine-protein kinase</keyword>
<dbReference type="GO" id="GO:0050321">
    <property type="term" value="F:tau-protein kinase activity"/>
    <property type="evidence" value="ECO:0007669"/>
    <property type="project" value="TreeGrafter"/>
</dbReference>
<evidence type="ECO:0000256" key="11">
    <source>
        <dbReference type="ARBA" id="ARBA00022842"/>
    </source>
</evidence>
<dbReference type="Pfam" id="PF02149">
    <property type="entry name" value="KA1"/>
    <property type="match status" value="1"/>
</dbReference>
<dbReference type="Gene3D" id="3.30.310.80">
    <property type="entry name" value="Kinase associated domain 1, KA1"/>
    <property type="match status" value="1"/>
</dbReference>
<dbReference type="InterPro" id="IPR011009">
    <property type="entry name" value="Kinase-like_dom_sf"/>
</dbReference>
<dbReference type="FunFam" id="1.10.510.10:FF:000156">
    <property type="entry name" value="Serine/threonine-protein kinase SIK3 homolog"/>
    <property type="match status" value="1"/>
</dbReference>
<evidence type="ECO:0000256" key="15">
    <source>
        <dbReference type="SAM" id="MobiDB-lite"/>
    </source>
</evidence>
<evidence type="ECO:0000259" key="16">
    <source>
        <dbReference type="PROSITE" id="PS50011"/>
    </source>
</evidence>
<keyword evidence="8 14" id="KW-0547">Nucleotide-binding</keyword>
<dbReference type="InterPro" id="IPR003226">
    <property type="entry name" value="MYG1_exonuclease"/>
</dbReference>
<dbReference type="GO" id="GO:0035556">
    <property type="term" value="P:intracellular signal transduction"/>
    <property type="evidence" value="ECO:0007669"/>
    <property type="project" value="TreeGrafter"/>
</dbReference>
<feature type="domain" description="KA1" evidence="17">
    <location>
        <begin position="1237"/>
        <end position="1286"/>
    </location>
</feature>
<dbReference type="SUPFAM" id="SSF103243">
    <property type="entry name" value="KA1-like"/>
    <property type="match status" value="1"/>
</dbReference>
<evidence type="ECO:0000259" key="17">
    <source>
        <dbReference type="PROSITE" id="PS50032"/>
    </source>
</evidence>
<dbReference type="Pfam" id="PF00069">
    <property type="entry name" value="Pkinase"/>
    <property type="match status" value="1"/>
</dbReference>
<keyword evidence="10 14" id="KW-0067">ATP-binding</keyword>
<feature type="domain" description="Protein kinase" evidence="16">
    <location>
        <begin position="437"/>
        <end position="688"/>
    </location>
</feature>
<dbReference type="Proteomes" id="UP000078046">
    <property type="component" value="Unassembled WGS sequence"/>
</dbReference>
<comment type="catalytic activity">
    <reaction evidence="13">
        <text>L-seryl-[protein] + ATP = O-phospho-L-seryl-[protein] + ADP + H(+)</text>
        <dbReference type="Rhea" id="RHEA:17989"/>
        <dbReference type="Rhea" id="RHEA-COMP:9863"/>
        <dbReference type="Rhea" id="RHEA-COMP:11604"/>
        <dbReference type="ChEBI" id="CHEBI:15378"/>
        <dbReference type="ChEBI" id="CHEBI:29999"/>
        <dbReference type="ChEBI" id="CHEBI:30616"/>
        <dbReference type="ChEBI" id="CHEBI:83421"/>
        <dbReference type="ChEBI" id="CHEBI:456216"/>
        <dbReference type="EC" id="2.7.11.1"/>
    </reaction>
</comment>
<keyword evidence="7" id="KW-0479">Metal-binding</keyword>
<dbReference type="SUPFAM" id="SSF56112">
    <property type="entry name" value="Protein kinase-like (PK-like)"/>
    <property type="match status" value="1"/>
</dbReference>
<dbReference type="InterPro" id="IPR008271">
    <property type="entry name" value="Ser/Thr_kinase_AS"/>
</dbReference>
<proteinExistence type="inferred from homology"/>
<protein>
    <recommendedName>
        <fullName evidence="3">non-specific serine/threonine protein kinase</fullName>
        <ecNumber evidence="3">2.7.11.1</ecNumber>
    </recommendedName>
</protein>
<evidence type="ECO:0000256" key="3">
    <source>
        <dbReference type="ARBA" id="ARBA00012513"/>
    </source>
</evidence>
<reference evidence="18 19" key="1">
    <citation type="submission" date="2016-04" db="EMBL/GenBank/DDBJ databases">
        <title>The genome of Intoshia linei affirms orthonectids as highly simplified spiralians.</title>
        <authorList>
            <person name="Mikhailov K.V."/>
            <person name="Slusarev G.S."/>
            <person name="Nikitin M.A."/>
            <person name="Logacheva M.D."/>
            <person name="Penin A."/>
            <person name="Aleoshin V."/>
            <person name="Panchin Y.V."/>
        </authorList>
    </citation>
    <scope>NUCLEOTIDE SEQUENCE [LARGE SCALE GENOMIC DNA]</scope>
    <source>
        <strain evidence="18">Intl2013</strain>
        <tissue evidence="18">Whole animal</tissue>
    </source>
</reference>
<evidence type="ECO:0000256" key="9">
    <source>
        <dbReference type="ARBA" id="ARBA00022777"/>
    </source>
</evidence>
<name>A0A177AZD5_9BILA</name>
<comment type="cofactor">
    <cofactor evidence="1">
        <name>Mg(2+)</name>
        <dbReference type="ChEBI" id="CHEBI:18420"/>
    </cofactor>
</comment>
<gene>
    <name evidence="18" type="ORF">A3Q56_05334</name>
</gene>
<feature type="compositionally biased region" description="Polar residues" evidence="15">
    <location>
        <begin position="929"/>
        <end position="941"/>
    </location>
</feature>
<dbReference type="Gene3D" id="1.10.510.10">
    <property type="entry name" value="Transferase(Phosphotransferase) domain 1"/>
    <property type="match status" value="1"/>
</dbReference>
<dbReference type="PROSITE" id="PS00108">
    <property type="entry name" value="PROTEIN_KINASE_ST"/>
    <property type="match status" value="1"/>
</dbReference>
<organism evidence="18 19">
    <name type="scientific">Intoshia linei</name>
    <dbReference type="NCBI Taxonomy" id="1819745"/>
    <lineage>
        <taxon>Eukaryota</taxon>
        <taxon>Metazoa</taxon>
        <taxon>Spiralia</taxon>
        <taxon>Lophotrochozoa</taxon>
        <taxon>Mesozoa</taxon>
        <taxon>Orthonectida</taxon>
        <taxon>Rhopaluridae</taxon>
        <taxon>Intoshia</taxon>
    </lineage>
</organism>
<evidence type="ECO:0000256" key="10">
    <source>
        <dbReference type="ARBA" id="ARBA00022840"/>
    </source>
</evidence>
<dbReference type="InterPro" id="IPR017441">
    <property type="entry name" value="Protein_kinase_ATP_BS"/>
</dbReference>
<keyword evidence="5" id="KW-0597">Phosphoprotein</keyword>
<evidence type="ECO:0000256" key="5">
    <source>
        <dbReference type="ARBA" id="ARBA00022553"/>
    </source>
</evidence>
<feature type="region of interest" description="Disordered" evidence="15">
    <location>
        <begin position="914"/>
        <end position="973"/>
    </location>
</feature>
<dbReference type="InterPro" id="IPR000719">
    <property type="entry name" value="Prot_kinase_dom"/>
</dbReference>
<dbReference type="PANTHER" id="PTHR24346:SF82">
    <property type="entry name" value="KP78A-RELATED"/>
    <property type="match status" value="1"/>
</dbReference>